<keyword evidence="2" id="KW-1185">Reference proteome</keyword>
<protein>
    <submittedName>
        <fullName evidence="1">Uncharacterized protein</fullName>
    </submittedName>
</protein>
<name>A0A1T5C1S8_9SPHI</name>
<sequence length="428" mass="49714">MAPIEILKLKTDNFKAQILQNISKSIYMHAKTRQILTVILFILPSFLFSQQKYFIYKYNANFGLTSLDGTELIEGSFISHSDQIKDYALFKNKSEKQVLVHLETGKKDVFDEFDGNSIFLENQYFANVENQGQYFLWSQKTGEKLPVPKVLQKQAFQDVYMINKDYLYAVSQELVYPPAPKPKAKTATKSKVPVISPPEISKPPKNVTYVYIFKNERSMPVVAKIEVDDEKLFGNNSPNSLFDFYNLTKSPKEGKTDDSNVYLVEQRSWNPELKPWHFYYDATFNIACINILDNILIMDGNFKVLKTIARKDRDERDAVKEYFESQYPDYDVKLSYADFSPSVSMGGSARKPFWMVQNKENQYEISYLKDDHYIPFVRLEASEAKMGYDDNLYLKDAQDNELMLQLNKKTLALPVPSAYKQQFKIQLL</sequence>
<evidence type="ECO:0000313" key="1">
    <source>
        <dbReference type="EMBL" id="SKB53582.1"/>
    </source>
</evidence>
<gene>
    <name evidence="1" type="ORF">SAMN05660841_01054</name>
</gene>
<evidence type="ECO:0000313" key="2">
    <source>
        <dbReference type="Proteomes" id="UP000190150"/>
    </source>
</evidence>
<organism evidence="1 2">
    <name type="scientific">Sphingobacterium nematocida</name>
    <dbReference type="NCBI Taxonomy" id="1513896"/>
    <lineage>
        <taxon>Bacteria</taxon>
        <taxon>Pseudomonadati</taxon>
        <taxon>Bacteroidota</taxon>
        <taxon>Sphingobacteriia</taxon>
        <taxon>Sphingobacteriales</taxon>
        <taxon>Sphingobacteriaceae</taxon>
        <taxon>Sphingobacterium</taxon>
    </lineage>
</organism>
<dbReference type="EMBL" id="FUZF01000003">
    <property type="protein sequence ID" value="SKB53582.1"/>
    <property type="molecule type" value="Genomic_DNA"/>
</dbReference>
<proteinExistence type="predicted"/>
<reference evidence="2" key="1">
    <citation type="submission" date="2017-02" db="EMBL/GenBank/DDBJ databases">
        <authorList>
            <person name="Varghese N."/>
            <person name="Submissions S."/>
        </authorList>
    </citation>
    <scope>NUCLEOTIDE SEQUENCE [LARGE SCALE GENOMIC DNA]</scope>
    <source>
        <strain evidence="2">DSM 24091</strain>
    </source>
</reference>
<accession>A0A1T5C1S8</accession>
<dbReference type="STRING" id="1513896.SAMN05660841_01054"/>
<dbReference type="Proteomes" id="UP000190150">
    <property type="component" value="Unassembled WGS sequence"/>
</dbReference>
<dbReference type="AlphaFoldDB" id="A0A1T5C1S8"/>